<sequence length="140" mass="15462">MDKLQSQADIISLHVPYFAGSNDEMVNAAFLSTMKDDSILVNTSRGEIQNHADILEAVKSGKIQGYATDVFTGESAYFFKDFEGGTLPDPVVEELVNLYPQVLVTPHIGSFTDEALVNMIETSMENLREHETKGFSINTL</sequence>
<evidence type="ECO:0000313" key="4">
    <source>
        <dbReference type="EMBL" id="MDG6192970.1"/>
    </source>
</evidence>
<gene>
    <name evidence="4" type="ORF">NF708_02990</name>
</gene>
<dbReference type="InterPro" id="IPR036291">
    <property type="entry name" value="NAD(P)-bd_dom_sf"/>
</dbReference>
<dbReference type="InterPro" id="IPR058205">
    <property type="entry name" value="D-LDH-like"/>
</dbReference>
<evidence type="ECO:0000259" key="3">
    <source>
        <dbReference type="Pfam" id="PF02826"/>
    </source>
</evidence>
<dbReference type="Gene3D" id="3.40.50.720">
    <property type="entry name" value="NAD(P)-binding Rossmann-like Domain"/>
    <property type="match status" value="2"/>
</dbReference>
<accession>A0A9X4P3J2</accession>
<keyword evidence="2" id="KW-0520">NAD</keyword>
<dbReference type="PANTHER" id="PTHR43026">
    <property type="entry name" value="2-HYDROXYACID DEHYDROGENASE HOMOLOG 1-RELATED"/>
    <property type="match status" value="1"/>
</dbReference>
<proteinExistence type="inferred from homology"/>
<protein>
    <recommendedName>
        <fullName evidence="3">D-isomer specific 2-hydroxyacid dehydrogenase NAD-binding domain-containing protein</fullName>
    </recommendedName>
</protein>
<dbReference type="GO" id="GO:0008720">
    <property type="term" value="F:D-lactate dehydrogenase (NAD+) activity"/>
    <property type="evidence" value="ECO:0007669"/>
    <property type="project" value="TreeGrafter"/>
</dbReference>
<dbReference type="Pfam" id="PF02826">
    <property type="entry name" value="2-Hacid_dh_C"/>
    <property type="match status" value="1"/>
</dbReference>
<dbReference type="PANTHER" id="PTHR43026:SF1">
    <property type="entry name" value="2-HYDROXYACID DEHYDROGENASE HOMOLOG 1-RELATED"/>
    <property type="match status" value="1"/>
</dbReference>
<feature type="domain" description="D-isomer specific 2-hydroxyacid dehydrogenase NAD-binding" evidence="3">
    <location>
        <begin position="1"/>
        <end position="109"/>
    </location>
</feature>
<evidence type="ECO:0000313" key="5">
    <source>
        <dbReference type="Proteomes" id="UP001153203"/>
    </source>
</evidence>
<evidence type="ECO:0000256" key="1">
    <source>
        <dbReference type="ARBA" id="ARBA00005854"/>
    </source>
</evidence>
<comment type="similarity">
    <text evidence="1">Belongs to the D-isomer specific 2-hydroxyacid dehydrogenase family.</text>
</comment>
<evidence type="ECO:0000256" key="2">
    <source>
        <dbReference type="ARBA" id="ARBA00023027"/>
    </source>
</evidence>
<name>A0A9X4P3J2_9LACT</name>
<dbReference type="EMBL" id="JAMWGI010000001">
    <property type="protein sequence ID" value="MDG6192970.1"/>
    <property type="molecule type" value="Genomic_DNA"/>
</dbReference>
<dbReference type="InterPro" id="IPR006140">
    <property type="entry name" value="D-isomer_DH_NAD-bd"/>
</dbReference>
<dbReference type="AlphaFoldDB" id="A0A9X4P3J2"/>
<organism evidence="4 5">
    <name type="scientific">Lactococcus formosensis</name>
    <dbReference type="NCBI Taxonomy" id="1281486"/>
    <lineage>
        <taxon>Bacteria</taxon>
        <taxon>Bacillati</taxon>
        <taxon>Bacillota</taxon>
        <taxon>Bacilli</taxon>
        <taxon>Lactobacillales</taxon>
        <taxon>Streptococcaceae</taxon>
        <taxon>Lactococcus</taxon>
    </lineage>
</organism>
<comment type="caution">
    <text evidence="4">The sequence shown here is derived from an EMBL/GenBank/DDBJ whole genome shotgun (WGS) entry which is preliminary data.</text>
</comment>
<dbReference type="GO" id="GO:0051287">
    <property type="term" value="F:NAD binding"/>
    <property type="evidence" value="ECO:0007669"/>
    <property type="project" value="InterPro"/>
</dbReference>
<reference evidence="4" key="1">
    <citation type="submission" date="2022-06" db="EMBL/GenBank/DDBJ databases">
        <title>Lactococcus from bovine mastitis in China.</title>
        <authorList>
            <person name="Lin Y."/>
            <person name="Han B."/>
        </authorList>
    </citation>
    <scope>NUCLEOTIDE SEQUENCE</scope>
    <source>
        <strain evidence="4">Hebei-B-39</strain>
    </source>
</reference>
<dbReference type="RefSeq" id="WP_017368988.1">
    <property type="nucleotide sequence ID" value="NZ_CP141723.1"/>
</dbReference>
<dbReference type="SUPFAM" id="SSF51735">
    <property type="entry name" value="NAD(P)-binding Rossmann-fold domains"/>
    <property type="match status" value="1"/>
</dbReference>
<dbReference type="Proteomes" id="UP001153203">
    <property type="component" value="Unassembled WGS sequence"/>
</dbReference>